<dbReference type="Proteomes" id="UP000663865">
    <property type="component" value="Unassembled WGS sequence"/>
</dbReference>
<name>A0A817WWK3_9BILA</name>
<organism evidence="1 2">
    <name type="scientific">Rotaria socialis</name>
    <dbReference type="NCBI Taxonomy" id="392032"/>
    <lineage>
        <taxon>Eukaryota</taxon>
        <taxon>Metazoa</taxon>
        <taxon>Spiralia</taxon>
        <taxon>Gnathifera</taxon>
        <taxon>Rotifera</taxon>
        <taxon>Eurotatoria</taxon>
        <taxon>Bdelloidea</taxon>
        <taxon>Philodinida</taxon>
        <taxon>Philodinidae</taxon>
        <taxon>Rotaria</taxon>
    </lineage>
</organism>
<comment type="caution">
    <text evidence="1">The sequence shown here is derived from an EMBL/GenBank/DDBJ whole genome shotgun (WGS) entry which is preliminary data.</text>
</comment>
<gene>
    <name evidence="1" type="ORF">KIK155_LOCUS4522</name>
</gene>
<protein>
    <submittedName>
        <fullName evidence="1">Uncharacterized protein</fullName>
    </submittedName>
</protein>
<evidence type="ECO:0000313" key="1">
    <source>
        <dbReference type="EMBL" id="CAF3361443.1"/>
    </source>
</evidence>
<proteinExistence type="predicted"/>
<accession>A0A817WWK3</accession>
<dbReference type="AlphaFoldDB" id="A0A817WWK3"/>
<reference evidence="1" key="1">
    <citation type="submission" date="2021-02" db="EMBL/GenBank/DDBJ databases">
        <authorList>
            <person name="Nowell W R."/>
        </authorList>
    </citation>
    <scope>NUCLEOTIDE SEQUENCE</scope>
</reference>
<sequence>MRGAKFAARKSIENINNELKNKHTFYRLEQRFNDLDSLRTISSIAHKTNQIYCITVEKLVDCINETRIYTEELSRSLFREEDKSIYDKITKCLLNLKNAQRVENYRARAYSDIIKDIEQQLIQHIKELEKSVVKSNLDLDNFTKIFDVSKILIEIDEMRCFESFIPILKQYIDEFNLKFQGIINYVSIIIIDRYNLDKSSEPVYKTLDYYTAEKALFYLDACLNQLKEGTSRLTLVLTHHLEKEQIKLIVENLKRLEKAKFVIEKHLNISHAIDEFIEEMKTSIETKIKYFSDRIGALMINYNFSEADEKIDSLIVVRNLLGKYCIKDISDQIENLQNYGKTVVLSDMINRYSKMDISEYMLNPPKNIFEKLPNVNSTNQIYSEVLDKSRKLILEKIRNELERAKTKQTIDITNEHIRRFESAVKYLPESMKNALEIELQHCKGDIKRLIQYSELNLKHSSITEEIDKLNNCSFEYQNLQLIKSDFKKGKELASKRIVNIVVKIQHNLEKQNIIEALNINTKQN</sequence>
<evidence type="ECO:0000313" key="2">
    <source>
        <dbReference type="Proteomes" id="UP000663865"/>
    </source>
</evidence>
<dbReference type="EMBL" id="CAJNYV010000471">
    <property type="protein sequence ID" value="CAF3361443.1"/>
    <property type="molecule type" value="Genomic_DNA"/>
</dbReference>